<feature type="domain" description="Ig-like" evidence="10">
    <location>
        <begin position="258"/>
        <end position="359"/>
    </location>
</feature>
<evidence type="ECO:0000256" key="8">
    <source>
        <dbReference type="SAM" id="Phobius"/>
    </source>
</evidence>
<protein>
    <recommendedName>
        <fullName evidence="10">Ig-like domain-containing protein</fullName>
    </recommendedName>
</protein>
<evidence type="ECO:0000256" key="7">
    <source>
        <dbReference type="SAM" id="MobiDB-lite"/>
    </source>
</evidence>
<dbReference type="InterPro" id="IPR013098">
    <property type="entry name" value="Ig_I-set"/>
</dbReference>
<dbReference type="InterPro" id="IPR003591">
    <property type="entry name" value="Leu-rich_rpt_typical-subtyp"/>
</dbReference>
<keyword evidence="3" id="KW-0677">Repeat</keyword>
<feature type="region of interest" description="Disordered" evidence="7">
    <location>
        <begin position="606"/>
        <end position="631"/>
    </location>
</feature>
<reference evidence="11" key="2">
    <citation type="submission" date="2015-02" db="UniProtKB">
        <authorList>
            <consortium name="EnsemblMetazoa"/>
        </authorList>
    </citation>
    <scope>IDENTIFICATION</scope>
</reference>
<dbReference type="PANTHER" id="PTHR24366">
    <property type="entry name" value="IG(IMMUNOGLOBULIN) AND LRR(LEUCINE RICH REPEAT) DOMAINS"/>
    <property type="match status" value="1"/>
</dbReference>
<dbReference type="InterPro" id="IPR000483">
    <property type="entry name" value="Cys-rich_flank_reg_C"/>
</dbReference>
<keyword evidence="12" id="KW-1185">Reference proteome</keyword>
<dbReference type="SUPFAM" id="SSF52058">
    <property type="entry name" value="L domain-like"/>
    <property type="match status" value="1"/>
</dbReference>
<dbReference type="InterPro" id="IPR003598">
    <property type="entry name" value="Ig_sub2"/>
</dbReference>
<dbReference type="InterPro" id="IPR032675">
    <property type="entry name" value="LRR_dom_sf"/>
</dbReference>
<dbReference type="OMA" id="RELCHNT"/>
<dbReference type="Pfam" id="PF07679">
    <property type="entry name" value="I-set"/>
    <property type="match status" value="1"/>
</dbReference>
<evidence type="ECO:0000313" key="11">
    <source>
        <dbReference type="EnsemblMetazoa" id="SMAR008003-PA"/>
    </source>
</evidence>
<dbReference type="SUPFAM" id="SSF48726">
    <property type="entry name" value="Immunoglobulin"/>
    <property type="match status" value="1"/>
</dbReference>
<dbReference type="SMART" id="SM00082">
    <property type="entry name" value="LRRCT"/>
    <property type="match status" value="1"/>
</dbReference>
<dbReference type="Gene3D" id="3.80.10.10">
    <property type="entry name" value="Ribonuclease Inhibitor"/>
    <property type="match status" value="2"/>
</dbReference>
<dbReference type="Proteomes" id="UP000014500">
    <property type="component" value="Unassembled WGS sequence"/>
</dbReference>
<evidence type="ECO:0000256" key="5">
    <source>
        <dbReference type="ARBA" id="ARBA00023180"/>
    </source>
</evidence>
<feature type="compositionally biased region" description="Acidic residues" evidence="7">
    <location>
        <begin position="619"/>
        <end position="631"/>
    </location>
</feature>
<evidence type="ECO:0000259" key="10">
    <source>
        <dbReference type="PROSITE" id="PS50835"/>
    </source>
</evidence>
<dbReference type="Pfam" id="PF01463">
    <property type="entry name" value="LRRCT"/>
    <property type="match status" value="1"/>
</dbReference>
<feature type="chain" id="PRO_5004579840" description="Ig-like domain-containing protein" evidence="9">
    <location>
        <begin position="19"/>
        <end position="631"/>
    </location>
</feature>
<organism evidence="11 12">
    <name type="scientific">Strigamia maritima</name>
    <name type="common">European centipede</name>
    <name type="synonym">Geophilus maritimus</name>
    <dbReference type="NCBI Taxonomy" id="126957"/>
    <lineage>
        <taxon>Eukaryota</taxon>
        <taxon>Metazoa</taxon>
        <taxon>Ecdysozoa</taxon>
        <taxon>Arthropoda</taxon>
        <taxon>Myriapoda</taxon>
        <taxon>Chilopoda</taxon>
        <taxon>Pleurostigmophora</taxon>
        <taxon>Geophilomorpha</taxon>
        <taxon>Linotaeniidae</taxon>
        <taxon>Strigamia</taxon>
    </lineage>
</organism>
<dbReference type="InterPro" id="IPR013783">
    <property type="entry name" value="Ig-like_fold"/>
</dbReference>
<keyword evidence="8" id="KW-0812">Transmembrane</keyword>
<dbReference type="SMART" id="SM00369">
    <property type="entry name" value="LRR_TYP"/>
    <property type="match status" value="6"/>
</dbReference>
<dbReference type="Gene3D" id="2.60.40.10">
    <property type="entry name" value="Immunoglobulins"/>
    <property type="match status" value="1"/>
</dbReference>
<feature type="signal peptide" evidence="9">
    <location>
        <begin position="1"/>
        <end position="18"/>
    </location>
</feature>
<dbReference type="FunFam" id="3.80.10.10:FF:000082">
    <property type="entry name" value="Leucine-rich repeat-containing 24"/>
    <property type="match status" value="1"/>
</dbReference>
<name>T1J345_STRMM</name>
<dbReference type="AlphaFoldDB" id="T1J345"/>
<dbReference type="InterPro" id="IPR007110">
    <property type="entry name" value="Ig-like_dom"/>
</dbReference>
<keyword evidence="5" id="KW-0325">Glycoprotein</keyword>
<keyword evidence="8" id="KW-1133">Transmembrane helix</keyword>
<evidence type="ECO:0000256" key="2">
    <source>
        <dbReference type="ARBA" id="ARBA00022729"/>
    </source>
</evidence>
<dbReference type="EMBL" id="JH431820">
    <property type="status" value="NOT_ANNOTATED_CDS"/>
    <property type="molecule type" value="Genomic_DNA"/>
</dbReference>
<dbReference type="PROSITE" id="PS50835">
    <property type="entry name" value="IG_LIKE"/>
    <property type="match status" value="1"/>
</dbReference>
<dbReference type="InterPro" id="IPR001611">
    <property type="entry name" value="Leu-rich_rpt"/>
</dbReference>
<dbReference type="STRING" id="126957.T1J345"/>
<dbReference type="SMART" id="SM00409">
    <property type="entry name" value="IG"/>
    <property type="match status" value="1"/>
</dbReference>
<keyword evidence="8" id="KW-0472">Membrane</keyword>
<dbReference type="Pfam" id="PF13855">
    <property type="entry name" value="LRR_8"/>
    <property type="match status" value="2"/>
</dbReference>
<dbReference type="eggNOG" id="KOG0619">
    <property type="taxonomic scope" value="Eukaryota"/>
</dbReference>
<evidence type="ECO:0000256" key="4">
    <source>
        <dbReference type="ARBA" id="ARBA00023157"/>
    </source>
</evidence>
<dbReference type="FunFam" id="2.60.40.10:FF:000032">
    <property type="entry name" value="palladin isoform X1"/>
    <property type="match status" value="1"/>
</dbReference>
<dbReference type="InterPro" id="IPR003599">
    <property type="entry name" value="Ig_sub"/>
</dbReference>
<sequence length="631" mass="69069">MHAAATLLAAALVCVASASCPPSCTCRWKNGKQTLECVGAGLTSLPVGVQVGTQVLDLSGNSLHALPKDMFVAPGLLNLQRIYLTGCKIGRIDDLAFSRLSNLVELDLGNNLLTAVPSDTFRDLTGLRRLVLSDNPITRLESNAFVHLPVLTILEMSRSRVDTVKPRAFDGVAHLTSLKLEDNRLTQMPVRALAQLRALHAVELHGNPWKCDCNLIDLQRWLMAGRVPYGAPPVCASPERLRGVLVEQVPISDLACAPSGTNFRPRNRRPEVFVDDTISFGCQVTGVPEPNVRWFFQDKLISNLSSLTNRPQIFLIRENGTNVKSSILSISSVVEDDAGDYLCDAQNSAGDYVINFTLSVYLRDEEEAAGFTAIQVAGVGVGLVVMALLIVVLLWVLVEKWRHMSSFGTSKPLTVKKTHLAKLASGVHQQTDLHLDREQCEMKGSSLPNAKRSHHMDFTDFLYKSHVTENGDVTGCNHSNQPDVIIVNDKGPSSEEDQRELCHNTLESNIKIDCTGTENLSDCEWAPGDDSWVNSDVSARSSVIYDVPKPPLYSWAEGEATDFGESKDVDPNVIENSAFAGVTNPFGQAKHNFRFRNLVPVLPPFPPQQAARVAHSPDEGYEDEGEEGTEV</sequence>
<evidence type="ECO:0000313" key="12">
    <source>
        <dbReference type="Proteomes" id="UP000014500"/>
    </source>
</evidence>
<keyword evidence="4" id="KW-1015">Disulfide bond</keyword>
<reference evidence="12" key="1">
    <citation type="submission" date="2011-05" db="EMBL/GenBank/DDBJ databases">
        <authorList>
            <person name="Richards S.R."/>
            <person name="Qu J."/>
            <person name="Jiang H."/>
            <person name="Jhangiani S.N."/>
            <person name="Agravi P."/>
            <person name="Goodspeed R."/>
            <person name="Gross S."/>
            <person name="Mandapat C."/>
            <person name="Jackson L."/>
            <person name="Mathew T."/>
            <person name="Pu L."/>
            <person name="Thornton R."/>
            <person name="Saada N."/>
            <person name="Wilczek-Boney K.B."/>
            <person name="Lee S."/>
            <person name="Kovar C."/>
            <person name="Wu Y."/>
            <person name="Scherer S.E."/>
            <person name="Worley K.C."/>
            <person name="Muzny D.M."/>
            <person name="Gibbs R."/>
        </authorList>
    </citation>
    <scope>NUCLEOTIDE SEQUENCE</scope>
    <source>
        <strain evidence="12">Brora</strain>
    </source>
</reference>
<keyword evidence="1" id="KW-0433">Leucine-rich repeat</keyword>
<dbReference type="InterPro" id="IPR036179">
    <property type="entry name" value="Ig-like_dom_sf"/>
</dbReference>
<feature type="transmembrane region" description="Helical" evidence="8">
    <location>
        <begin position="376"/>
        <end position="398"/>
    </location>
</feature>
<dbReference type="PANTHER" id="PTHR24366:SF140">
    <property type="entry name" value="IP22191P"/>
    <property type="match status" value="1"/>
</dbReference>
<proteinExistence type="predicted"/>
<keyword evidence="2 9" id="KW-0732">Signal</keyword>
<dbReference type="SMART" id="SM00408">
    <property type="entry name" value="IGc2"/>
    <property type="match status" value="1"/>
</dbReference>
<dbReference type="HOGENOM" id="CLU_020233_0_0_1"/>
<evidence type="ECO:0000256" key="6">
    <source>
        <dbReference type="ARBA" id="ARBA00023319"/>
    </source>
</evidence>
<evidence type="ECO:0000256" key="1">
    <source>
        <dbReference type="ARBA" id="ARBA00022614"/>
    </source>
</evidence>
<accession>T1J345</accession>
<dbReference type="EnsemblMetazoa" id="SMAR008003-RA">
    <property type="protein sequence ID" value="SMAR008003-PA"/>
    <property type="gene ID" value="SMAR008003"/>
</dbReference>
<dbReference type="PhylomeDB" id="T1J345"/>
<evidence type="ECO:0000256" key="3">
    <source>
        <dbReference type="ARBA" id="ARBA00022737"/>
    </source>
</evidence>
<keyword evidence="6" id="KW-0393">Immunoglobulin domain</keyword>
<evidence type="ECO:0000256" key="9">
    <source>
        <dbReference type="SAM" id="SignalP"/>
    </source>
</evidence>